<feature type="chain" id="PRO_5040251151" description="LysM domain-containing protein" evidence="3">
    <location>
        <begin position="19"/>
        <end position="343"/>
    </location>
</feature>
<evidence type="ECO:0000259" key="4">
    <source>
        <dbReference type="PROSITE" id="PS51782"/>
    </source>
</evidence>
<dbReference type="InterPro" id="IPR052210">
    <property type="entry name" value="LysM1-like"/>
</dbReference>
<dbReference type="SMART" id="SM00257">
    <property type="entry name" value="LysM"/>
    <property type="match status" value="2"/>
</dbReference>
<dbReference type="PANTHER" id="PTHR34997">
    <property type="entry name" value="AM15"/>
    <property type="match status" value="1"/>
</dbReference>
<dbReference type="InterPro" id="IPR036779">
    <property type="entry name" value="LysM_dom_sf"/>
</dbReference>
<sequence length="343" mass="36881">MLNTFFIVLALQVTATLSQSLQLYNFTTASSGLSSTCVSVLNQAVTCDESLEVRYSLWRRRHRYEDDTTLSTLCTTTCTNALTTWLRRVAGACMTRFVSSQGDAILPAYWVEKVLERYNLICLQNGGKFCNAVLRDEFGVNPEDQIQTKSAVSTVTCDDCFLKSMQTQLQMPLSSNPDLATTFTSLTKKCSKTGFSVTPPATTTLWVTSGTLPSTSGGGSTPTPTGCVGVTYKIKSGDTCQSVSSSQGISTGDLLDANNLQIFCANFPKSGNLCIPTAAKCKTYTVKSGDTCASIGDDHGLTWTQVVTWNDAFGFACQSIDKVVGWTACVSNPGGDWINPDPS</sequence>
<keyword evidence="2" id="KW-0843">Virulence</keyword>
<keyword evidence="3" id="KW-0732">Signal</keyword>
<evidence type="ECO:0000256" key="1">
    <source>
        <dbReference type="ARBA" id="ARBA00022669"/>
    </source>
</evidence>
<keyword evidence="6" id="KW-1185">Reference proteome</keyword>
<organism evidence="5 6">
    <name type="scientific">Polyplosphaeria fusca</name>
    <dbReference type="NCBI Taxonomy" id="682080"/>
    <lineage>
        <taxon>Eukaryota</taxon>
        <taxon>Fungi</taxon>
        <taxon>Dikarya</taxon>
        <taxon>Ascomycota</taxon>
        <taxon>Pezizomycotina</taxon>
        <taxon>Dothideomycetes</taxon>
        <taxon>Pleosporomycetidae</taxon>
        <taxon>Pleosporales</taxon>
        <taxon>Tetraplosphaeriaceae</taxon>
        <taxon>Polyplosphaeria</taxon>
    </lineage>
</organism>
<reference evidence="5" key="1">
    <citation type="journal article" date="2020" name="Stud. Mycol.">
        <title>101 Dothideomycetes genomes: a test case for predicting lifestyles and emergence of pathogens.</title>
        <authorList>
            <person name="Haridas S."/>
            <person name="Albert R."/>
            <person name="Binder M."/>
            <person name="Bloem J."/>
            <person name="Labutti K."/>
            <person name="Salamov A."/>
            <person name="Andreopoulos B."/>
            <person name="Baker S."/>
            <person name="Barry K."/>
            <person name="Bills G."/>
            <person name="Bluhm B."/>
            <person name="Cannon C."/>
            <person name="Castanera R."/>
            <person name="Culley D."/>
            <person name="Daum C."/>
            <person name="Ezra D."/>
            <person name="Gonzalez J."/>
            <person name="Henrissat B."/>
            <person name="Kuo A."/>
            <person name="Liang C."/>
            <person name="Lipzen A."/>
            <person name="Lutzoni F."/>
            <person name="Magnuson J."/>
            <person name="Mondo S."/>
            <person name="Nolan M."/>
            <person name="Ohm R."/>
            <person name="Pangilinan J."/>
            <person name="Park H.-J."/>
            <person name="Ramirez L."/>
            <person name="Alfaro M."/>
            <person name="Sun H."/>
            <person name="Tritt A."/>
            <person name="Yoshinaga Y."/>
            <person name="Zwiers L.-H."/>
            <person name="Turgeon B."/>
            <person name="Goodwin S."/>
            <person name="Spatafora J."/>
            <person name="Crous P."/>
            <person name="Grigoriev I."/>
        </authorList>
    </citation>
    <scope>NUCLEOTIDE SEQUENCE</scope>
    <source>
        <strain evidence="5">CBS 125425</strain>
    </source>
</reference>
<dbReference type="Proteomes" id="UP000799444">
    <property type="component" value="Unassembled WGS sequence"/>
</dbReference>
<protein>
    <recommendedName>
        <fullName evidence="4">LysM domain-containing protein</fullName>
    </recommendedName>
</protein>
<dbReference type="PROSITE" id="PS51782">
    <property type="entry name" value="LYSM"/>
    <property type="match status" value="2"/>
</dbReference>
<dbReference type="CDD" id="cd00118">
    <property type="entry name" value="LysM"/>
    <property type="match status" value="2"/>
</dbReference>
<accession>A0A9P4QVK8</accession>
<proteinExistence type="predicted"/>
<keyword evidence="1" id="KW-0147">Chitin-binding</keyword>
<dbReference type="PANTHER" id="PTHR34997:SF1">
    <property type="entry name" value="PEPTIDOGLYCAN-BINDING LYSIN DOMAIN"/>
    <property type="match status" value="1"/>
</dbReference>
<gene>
    <name evidence="5" type="ORF">EJ04DRAFT_439015</name>
</gene>
<name>A0A9P4QVK8_9PLEO</name>
<comment type="caution">
    <text evidence="5">The sequence shown here is derived from an EMBL/GenBank/DDBJ whole genome shotgun (WGS) entry which is preliminary data.</text>
</comment>
<evidence type="ECO:0000313" key="6">
    <source>
        <dbReference type="Proteomes" id="UP000799444"/>
    </source>
</evidence>
<evidence type="ECO:0000313" key="5">
    <source>
        <dbReference type="EMBL" id="KAF2733509.1"/>
    </source>
</evidence>
<dbReference type="EMBL" id="ML996160">
    <property type="protein sequence ID" value="KAF2733509.1"/>
    <property type="molecule type" value="Genomic_DNA"/>
</dbReference>
<feature type="signal peptide" evidence="3">
    <location>
        <begin position="1"/>
        <end position="18"/>
    </location>
</feature>
<dbReference type="OrthoDB" id="5985073at2759"/>
<dbReference type="Pfam" id="PF01476">
    <property type="entry name" value="LysM"/>
    <property type="match status" value="2"/>
</dbReference>
<feature type="domain" description="LysM" evidence="4">
    <location>
        <begin position="230"/>
        <end position="275"/>
    </location>
</feature>
<dbReference type="GO" id="GO:0008061">
    <property type="term" value="F:chitin binding"/>
    <property type="evidence" value="ECO:0007669"/>
    <property type="project" value="UniProtKB-KW"/>
</dbReference>
<dbReference type="Gene3D" id="3.10.350.10">
    <property type="entry name" value="LysM domain"/>
    <property type="match status" value="2"/>
</dbReference>
<evidence type="ECO:0000256" key="2">
    <source>
        <dbReference type="ARBA" id="ARBA00023026"/>
    </source>
</evidence>
<feature type="domain" description="LysM" evidence="4">
    <location>
        <begin position="282"/>
        <end position="330"/>
    </location>
</feature>
<dbReference type="SUPFAM" id="SSF54106">
    <property type="entry name" value="LysM domain"/>
    <property type="match status" value="2"/>
</dbReference>
<evidence type="ECO:0000256" key="3">
    <source>
        <dbReference type="SAM" id="SignalP"/>
    </source>
</evidence>
<dbReference type="InterPro" id="IPR018392">
    <property type="entry name" value="LysM"/>
</dbReference>
<feature type="non-terminal residue" evidence="5">
    <location>
        <position position="343"/>
    </location>
</feature>
<dbReference type="AlphaFoldDB" id="A0A9P4QVK8"/>